<keyword evidence="2" id="KW-1185">Reference proteome</keyword>
<sequence>MEFEKLSAGPDKSCAEPLSRHQACMQHCRKSSNNREVQVSYPIHPLRAAELREQRRAKLKLQ</sequence>
<protein>
    <submittedName>
        <fullName evidence="1">Uncharacterized protein</fullName>
    </submittedName>
</protein>
<reference evidence="1 2" key="1">
    <citation type="journal article" date="2023" name="bioRxiv">
        <title>High-quality genome assemblies of four members of thePodospora anserinaspecies complex.</title>
        <authorList>
            <person name="Ament-Velasquez S.L."/>
            <person name="Vogan A.A."/>
            <person name="Wallerman O."/>
            <person name="Hartmann F."/>
            <person name="Gautier V."/>
            <person name="Silar P."/>
            <person name="Giraud T."/>
            <person name="Johannesson H."/>
        </authorList>
    </citation>
    <scope>NUCLEOTIDE SEQUENCE [LARGE SCALE GENOMIC DNA]</scope>
    <source>
        <strain evidence="1 2">CBS 112042</strain>
    </source>
</reference>
<gene>
    <name evidence="1" type="ORF">QC761_0015860</name>
</gene>
<evidence type="ECO:0000313" key="2">
    <source>
        <dbReference type="Proteomes" id="UP001322138"/>
    </source>
</evidence>
<dbReference type="Proteomes" id="UP001322138">
    <property type="component" value="Unassembled WGS sequence"/>
</dbReference>
<dbReference type="EMBL" id="JAFFGZ010000001">
    <property type="protein sequence ID" value="KAK4648905.1"/>
    <property type="molecule type" value="Genomic_DNA"/>
</dbReference>
<evidence type="ECO:0000313" key="1">
    <source>
        <dbReference type="EMBL" id="KAK4648905.1"/>
    </source>
</evidence>
<organism evidence="1 2">
    <name type="scientific">Podospora bellae-mahoneyi</name>
    <dbReference type="NCBI Taxonomy" id="2093777"/>
    <lineage>
        <taxon>Eukaryota</taxon>
        <taxon>Fungi</taxon>
        <taxon>Dikarya</taxon>
        <taxon>Ascomycota</taxon>
        <taxon>Pezizomycotina</taxon>
        <taxon>Sordariomycetes</taxon>
        <taxon>Sordariomycetidae</taxon>
        <taxon>Sordariales</taxon>
        <taxon>Podosporaceae</taxon>
        <taxon>Podospora</taxon>
    </lineage>
</organism>
<accession>A0ABR0FZL7</accession>
<name>A0ABR0FZL7_9PEZI</name>
<dbReference type="GeneID" id="87891079"/>
<comment type="caution">
    <text evidence="1">The sequence shown here is derived from an EMBL/GenBank/DDBJ whole genome shotgun (WGS) entry which is preliminary data.</text>
</comment>
<dbReference type="RefSeq" id="XP_062737880.1">
    <property type="nucleotide sequence ID" value="XM_062872004.1"/>
</dbReference>
<proteinExistence type="predicted"/>